<comment type="subcellular location">
    <subcellularLocation>
        <location evidence="1">Cell projection</location>
        <location evidence="1">Cilium</location>
    </subcellularLocation>
    <subcellularLocation>
        <location evidence="2">Cytoplasm</location>
        <location evidence="2">Cytoskeleton</location>
    </subcellularLocation>
</comment>
<keyword evidence="3" id="KW-0963">Cytoplasm</keyword>
<evidence type="ECO:0000313" key="11">
    <source>
        <dbReference type="Proteomes" id="UP000281553"/>
    </source>
</evidence>
<feature type="coiled-coil region" evidence="9">
    <location>
        <begin position="103"/>
        <end position="133"/>
    </location>
</feature>
<gene>
    <name evidence="10" type="ORF">DILT_LOCUS7517</name>
</gene>
<keyword evidence="11" id="KW-1185">Reference proteome</keyword>
<evidence type="ECO:0000256" key="7">
    <source>
        <dbReference type="ARBA" id="ARBA00023212"/>
    </source>
</evidence>
<dbReference type="AlphaFoldDB" id="A0A3P7P199"/>
<name>A0A3P7P199_DIBLA</name>
<dbReference type="Pfam" id="PF25828">
    <property type="entry name" value="CC_Cfap43"/>
    <property type="match status" value="2"/>
</dbReference>
<evidence type="ECO:0000256" key="5">
    <source>
        <dbReference type="ARBA" id="ARBA00022737"/>
    </source>
</evidence>
<feature type="coiled-coil region" evidence="9">
    <location>
        <begin position="223"/>
        <end position="265"/>
    </location>
</feature>
<sequence length="332" mass="38822">MAAQIAAENEAEFRYRPSIPSQPAIEDHAGNSNPYLEGITLSKGLEMQWAALHRALEEYDEIHKMAEYNIDASLWKRLYAVRLKKVDKEMELKIATHKFEEINEFLKRRQAEAESVAQQLKETEEELHGLKALVYSVTTNMEINIVMCQGQIEVEIPNDKLAHDFNGSLLINCSQVEKLNDQVIALAGEKLQHMNTIKEFKKRFKHLECVRLCSLSVCCTLSLQNHERQMEFLKSRINFYKEKQTQKMRKENNRLTKELSDLNVSVWEARHIYEQIPFTMPDFVRAEACYSSLLHRTHLTKLIKVQDRQLTALREELERLQLRNFPNLTDAF</sequence>
<evidence type="ECO:0000256" key="9">
    <source>
        <dbReference type="SAM" id="Coils"/>
    </source>
</evidence>
<protein>
    <submittedName>
        <fullName evidence="10">Uncharacterized protein</fullName>
    </submittedName>
</protein>
<dbReference type="GO" id="GO:0060271">
    <property type="term" value="P:cilium assembly"/>
    <property type="evidence" value="ECO:0007669"/>
    <property type="project" value="TreeGrafter"/>
</dbReference>
<dbReference type="Proteomes" id="UP000281553">
    <property type="component" value="Unassembled WGS sequence"/>
</dbReference>
<evidence type="ECO:0000256" key="1">
    <source>
        <dbReference type="ARBA" id="ARBA00004138"/>
    </source>
</evidence>
<dbReference type="GO" id="GO:0005930">
    <property type="term" value="C:axoneme"/>
    <property type="evidence" value="ECO:0007669"/>
    <property type="project" value="TreeGrafter"/>
</dbReference>
<keyword evidence="6 9" id="KW-0175">Coiled coil</keyword>
<evidence type="ECO:0000256" key="2">
    <source>
        <dbReference type="ARBA" id="ARBA00004245"/>
    </source>
</evidence>
<keyword evidence="4" id="KW-0853">WD repeat</keyword>
<evidence type="ECO:0000256" key="4">
    <source>
        <dbReference type="ARBA" id="ARBA00022574"/>
    </source>
</evidence>
<keyword evidence="7" id="KW-0206">Cytoskeleton</keyword>
<evidence type="ECO:0000256" key="6">
    <source>
        <dbReference type="ARBA" id="ARBA00023054"/>
    </source>
</evidence>
<evidence type="ECO:0000256" key="3">
    <source>
        <dbReference type="ARBA" id="ARBA00022490"/>
    </source>
</evidence>
<organism evidence="10 11">
    <name type="scientific">Dibothriocephalus latus</name>
    <name type="common">Fish tapeworm</name>
    <name type="synonym">Diphyllobothrium latum</name>
    <dbReference type="NCBI Taxonomy" id="60516"/>
    <lineage>
        <taxon>Eukaryota</taxon>
        <taxon>Metazoa</taxon>
        <taxon>Spiralia</taxon>
        <taxon>Lophotrochozoa</taxon>
        <taxon>Platyhelminthes</taxon>
        <taxon>Cestoda</taxon>
        <taxon>Eucestoda</taxon>
        <taxon>Diphyllobothriidea</taxon>
        <taxon>Diphyllobothriidae</taxon>
        <taxon>Dibothriocephalus</taxon>
    </lineage>
</organism>
<proteinExistence type="predicted"/>
<evidence type="ECO:0000313" key="10">
    <source>
        <dbReference type="EMBL" id="VDN11686.1"/>
    </source>
</evidence>
<dbReference type="EMBL" id="UYRU01052025">
    <property type="protein sequence ID" value="VDN11686.1"/>
    <property type="molecule type" value="Genomic_DNA"/>
</dbReference>
<accession>A0A3P7P199</accession>
<evidence type="ECO:0000256" key="8">
    <source>
        <dbReference type="ARBA" id="ARBA00023273"/>
    </source>
</evidence>
<dbReference type="PANTHER" id="PTHR14885">
    <property type="entry name" value="CILIA- AND FLAGELLA-ASSOCIATED PROTEIN 43-RELATED"/>
    <property type="match status" value="1"/>
</dbReference>
<keyword evidence="8" id="KW-0966">Cell projection</keyword>
<dbReference type="OrthoDB" id="535167at2759"/>
<keyword evidence="5" id="KW-0677">Repeat</keyword>
<dbReference type="PANTHER" id="PTHR14885:SF1">
    <property type="entry name" value="CILIA- AND FLAGELLA-ASSOCIATED PROTEIN 43"/>
    <property type="match status" value="1"/>
</dbReference>
<reference evidence="10 11" key="1">
    <citation type="submission" date="2018-11" db="EMBL/GenBank/DDBJ databases">
        <authorList>
            <consortium name="Pathogen Informatics"/>
        </authorList>
    </citation>
    <scope>NUCLEOTIDE SEQUENCE [LARGE SCALE GENOMIC DNA]</scope>
</reference>